<dbReference type="RefSeq" id="WP_353648393.1">
    <property type="nucleotide sequence ID" value="NZ_CP159218.1"/>
</dbReference>
<protein>
    <submittedName>
        <fullName evidence="1">Uncharacterized protein</fullName>
    </submittedName>
</protein>
<organism evidence="1">
    <name type="scientific">Nakamurella sp. A5-74</name>
    <dbReference type="NCBI Taxonomy" id="3158264"/>
    <lineage>
        <taxon>Bacteria</taxon>
        <taxon>Bacillati</taxon>
        <taxon>Actinomycetota</taxon>
        <taxon>Actinomycetes</taxon>
        <taxon>Nakamurellales</taxon>
        <taxon>Nakamurellaceae</taxon>
        <taxon>Nakamurella</taxon>
    </lineage>
</organism>
<gene>
    <name evidence="1" type="ORF">ABLG96_16350</name>
</gene>
<accession>A0AAU8DN68</accession>
<proteinExistence type="predicted"/>
<evidence type="ECO:0000313" key="1">
    <source>
        <dbReference type="EMBL" id="XCG62778.1"/>
    </source>
</evidence>
<reference evidence="1" key="1">
    <citation type="submission" date="2024-05" db="EMBL/GenBank/DDBJ databases">
        <authorList>
            <person name="Cai S.Y."/>
            <person name="Jin L.M."/>
            <person name="Li H.R."/>
        </authorList>
    </citation>
    <scope>NUCLEOTIDE SEQUENCE</scope>
    <source>
        <strain evidence="1">A5-74</strain>
    </source>
</reference>
<sequence>MRWEQLFGDLEAQFDAFAEAGALAEVAERQRIEFGGVGLVARLVPAVGTPIRATTAAGTGISGILRQVGPDWLLIDESAGRDVVLPLASVSMLEGLAAAAGQPLGAIAGKLTLTSALRGLVRDRSPVAVVIPGGDGGAELTGTLDRVGADFCELALHPAWEVRRANAVRQVVVIPLGAVMFVRAQPLN</sequence>
<name>A0AAU8DN68_9ACTN</name>
<dbReference type="AlphaFoldDB" id="A0AAU8DN68"/>
<dbReference type="EMBL" id="CP159218">
    <property type="protein sequence ID" value="XCG62778.1"/>
    <property type="molecule type" value="Genomic_DNA"/>
</dbReference>